<comment type="caution">
    <text evidence="12">The sequence shown here is derived from an EMBL/GenBank/DDBJ whole genome shotgun (WGS) entry which is preliminary data.</text>
</comment>
<keyword evidence="2 10" id="KW-0963">Cytoplasm</keyword>
<evidence type="ECO:0000256" key="2">
    <source>
        <dbReference type="ARBA" id="ARBA00022490"/>
    </source>
</evidence>
<dbReference type="RefSeq" id="WP_188401761.1">
    <property type="nucleotide sequence ID" value="NZ_BMCE01000001.1"/>
</dbReference>
<evidence type="ECO:0000256" key="5">
    <source>
        <dbReference type="ARBA" id="ARBA00024327"/>
    </source>
</evidence>
<feature type="domain" description="Phosphoadenosine phosphosulphate reductase" evidence="11">
    <location>
        <begin position="41"/>
        <end position="212"/>
    </location>
</feature>
<comment type="cofactor">
    <cofactor evidence="10">
        <name>[4Fe-4S] cluster</name>
        <dbReference type="ChEBI" id="CHEBI:49883"/>
    </cofactor>
    <text evidence="10">Binds 1 [4Fe-4S] cluster per subunit.</text>
</comment>
<dbReference type="InterPro" id="IPR004511">
    <property type="entry name" value="PAPS/APS_Rdtase"/>
</dbReference>
<comment type="similarity">
    <text evidence="1 10">Belongs to the PAPS reductase family. CysH subfamily.</text>
</comment>
<evidence type="ECO:0000256" key="10">
    <source>
        <dbReference type="HAMAP-Rule" id="MF_00063"/>
    </source>
</evidence>
<feature type="binding site" evidence="10">
    <location>
        <position position="123"/>
    </location>
    <ligand>
        <name>[4Fe-4S] cluster</name>
        <dbReference type="ChEBI" id="CHEBI:49883"/>
    </ligand>
</feature>
<comment type="pathway">
    <text evidence="5 10">Sulfur metabolism; hydrogen sulfide biosynthesis; sulfite from sulfate.</text>
</comment>
<dbReference type="EMBL" id="JAFHKS010000044">
    <property type="protein sequence ID" value="MBN3547529.1"/>
    <property type="molecule type" value="Genomic_DNA"/>
</dbReference>
<dbReference type="InterPro" id="IPR014729">
    <property type="entry name" value="Rossmann-like_a/b/a_fold"/>
</dbReference>
<evidence type="ECO:0000313" key="12">
    <source>
        <dbReference type="EMBL" id="MBN3547529.1"/>
    </source>
</evidence>
<keyword evidence="13" id="KW-1185">Reference proteome</keyword>
<sequence length="241" mass="27778">MTELSYKNLMENDYARINNTLEGSEALDIIKWAFQTFKSELVYACSFGAEGIVLLDLISKVKPDANVIFLDTNLHFNETYELIERVKQKYPALRIEFIQPSLSLDEQTAKHGEALWKMNPDLCCNIRKIKPLGDVLSSKKAWMTGLRKDQSPTRANTQFINKDDRFLSIKICPLIHWSWEEVWDYIMLHQLPYNSLHKQGYPSIGCKHCTRPVIDGSDLRSGRWTGLIKTECGLHLNSPNK</sequence>
<dbReference type="EC" id="1.8.4.10" evidence="6 10"/>
<dbReference type="Gene3D" id="3.40.50.620">
    <property type="entry name" value="HUPs"/>
    <property type="match status" value="1"/>
</dbReference>
<dbReference type="Pfam" id="PF01507">
    <property type="entry name" value="PAPS_reduct"/>
    <property type="match status" value="1"/>
</dbReference>
<evidence type="ECO:0000256" key="3">
    <source>
        <dbReference type="ARBA" id="ARBA00023002"/>
    </source>
</evidence>
<dbReference type="SUPFAM" id="SSF52402">
    <property type="entry name" value="Adenine nucleotide alpha hydrolases-like"/>
    <property type="match status" value="1"/>
</dbReference>
<dbReference type="PANTHER" id="PTHR46509:SF1">
    <property type="entry name" value="PHOSPHOADENOSINE PHOSPHOSULFATE REDUCTASE"/>
    <property type="match status" value="1"/>
</dbReference>
<dbReference type="NCBIfam" id="NF002537">
    <property type="entry name" value="PRK02090.1"/>
    <property type="match status" value="1"/>
</dbReference>
<feature type="binding site" evidence="10">
    <location>
        <position position="209"/>
    </location>
    <ligand>
        <name>[4Fe-4S] cluster</name>
        <dbReference type="ChEBI" id="CHEBI:49883"/>
    </ligand>
</feature>
<name>A0ABS2ZH82_9BACL</name>
<evidence type="ECO:0000313" key="13">
    <source>
        <dbReference type="Proteomes" id="UP001319060"/>
    </source>
</evidence>
<comment type="function">
    <text evidence="4 10">Catalyzes the formation of sulfite from adenosine 5'-phosphosulfate (APS) using thioredoxin as an electron donor.</text>
</comment>
<keyword evidence="10" id="KW-0408">Iron</keyword>
<evidence type="ECO:0000256" key="4">
    <source>
        <dbReference type="ARBA" id="ARBA00024298"/>
    </source>
</evidence>
<dbReference type="NCBIfam" id="TIGR00434">
    <property type="entry name" value="cysH"/>
    <property type="match status" value="1"/>
</dbReference>
<dbReference type="Proteomes" id="UP001319060">
    <property type="component" value="Unassembled WGS sequence"/>
</dbReference>
<feature type="active site" description="Nucleophile; cysteine thiosulfonate intermediate" evidence="10">
    <location>
        <position position="232"/>
    </location>
</feature>
<dbReference type="PIRSF" id="PIRSF000857">
    <property type="entry name" value="PAPS_reductase"/>
    <property type="match status" value="1"/>
</dbReference>
<keyword evidence="10" id="KW-0479">Metal-binding</keyword>
<feature type="binding site" evidence="10">
    <location>
        <position position="206"/>
    </location>
    <ligand>
        <name>[4Fe-4S] cluster</name>
        <dbReference type="ChEBI" id="CHEBI:49883"/>
    </ligand>
</feature>
<reference evidence="12 13" key="1">
    <citation type="submission" date="2021-01" db="EMBL/GenBank/DDBJ databases">
        <title>Genome Sequencing of Type Strains.</title>
        <authorList>
            <person name="Lemaire J.F."/>
            <person name="Inderbitzin P."/>
            <person name="Collins S.B."/>
            <person name="Wespe N."/>
            <person name="Knight-Connoni V."/>
        </authorList>
    </citation>
    <scope>NUCLEOTIDE SEQUENCE [LARGE SCALE GENOMIC DNA]</scope>
    <source>
        <strain evidence="12 13">DSM 14730</strain>
    </source>
</reference>
<dbReference type="HAMAP" id="MF_00063">
    <property type="entry name" value="CysH"/>
    <property type="match status" value="1"/>
</dbReference>
<proteinExistence type="inferred from homology"/>
<feature type="binding site" evidence="10">
    <location>
        <position position="124"/>
    </location>
    <ligand>
        <name>[4Fe-4S] cluster</name>
        <dbReference type="ChEBI" id="CHEBI:49883"/>
    </ligand>
</feature>
<accession>A0ABS2ZH82</accession>
<dbReference type="CDD" id="cd23945">
    <property type="entry name" value="PAPS_reductase"/>
    <property type="match status" value="1"/>
</dbReference>
<dbReference type="PANTHER" id="PTHR46509">
    <property type="entry name" value="PHOSPHOADENOSINE PHOSPHOSULFATE REDUCTASE"/>
    <property type="match status" value="1"/>
</dbReference>
<dbReference type="InterPro" id="IPR002500">
    <property type="entry name" value="PAPS_reduct_dom"/>
</dbReference>
<evidence type="ECO:0000256" key="7">
    <source>
        <dbReference type="ARBA" id="ARBA00029514"/>
    </source>
</evidence>
<evidence type="ECO:0000256" key="8">
    <source>
        <dbReference type="ARBA" id="ARBA00030894"/>
    </source>
</evidence>
<dbReference type="NCBIfam" id="TIGR02055">
    <property type="entry name" value="APS_reductase"/>
    <property type="match status" value="1"/>
</dbReference>
<comment type="catalytic activity">
    <reaction evidence="10">
        <text>[thioredoxin]-disulfide + sulfite + AMP + 2 H(+) = adenosine 5'-phosphosulfate + [thioredoxin]-dithiol</text>
        <dbReference type="Rhea" id="RHEA:21976"/>
        <dbReference type="Rhea" id="RHEA-COMP:10698"/>
        <dbReference type="Rhea" id="RHEA-COMP:10700"/>
        <dbReference type="ChEBI" id="CHEBI:15378"/>
        <dbReference type="ChEBI" id="CHEBI:17359"/>
        <dbReference type="ChEBI" id="CHEBI:29950"/>
        <dbReference type="ChEBI" id="CHEBI:50058"/>
        <dbReference type="ChEBI" id="CHEBI:58243"/>
        <dbReference type="ChEBI" id="CHEBI:456215"/>
        <dbReference type="EC" id="1.8.4.10"/>
    </reaction>
</comment>
<evidence type="ECO:0000256" key="6">
    <source>
        <dbReference type="ARBA" id="ARBA00024386"/>
    </source>
</evidence>
<evidence type="ECO:0000256" key="1">
    <source>
        <dbReference type="ARBA" id="ARBA00009732"/>
    </source>
</evidence>
<keyword evidence="3 10" id="KW-0560">Oxidoreductase</keyword>
<gene>
    <name evidence="10" type="primary">cysH</name>
    <name evidence="12" type="ORF">JYA64_19645</name>
</gene>
<evidence type="ECO:0000256" key="9">
    <source>
        <dbReference type="ARBA" id="ARBA00032041"/>
    </source>
</evidence>
<evidence type="ECO:0000259" key="11">
    <source>
        <dbReference type="Pfam" id="PF01507"/>
    </source>
</evidence>
<comment type="subcellular location">
    <subcellularLocation>
        <location evidence="10">Cytoplasm</location>
    </subcellularLocation>
</comment>
<organism evidence="12 13">
    <name type="scientific">Fictibacillus barbaricus</name>
    <dbReference type="NCBI Taxonomy" id="182136"/>
    <lineage>
        <taxon>Bacteria</taxon>
        <taxon>Bacillati</taxon>
        <taxon>Bacillota</taxon>
        <taxon>Bacilli</taxon>
        <taxon>Bacillales</taxon>
        <taxon>Fictibacillaceae</taxon>
        <taxon>Fictibacillus</taxon>
    </lineage>
</organism>
<dbReference type="InterPro" id="IPR011798">
    <property type="entry name" value="APS_reductase"/>
</dbReference>
<dbReference type="GO" id="GO:0004604">
    <property type="term" value="F:phosphoadenylyl-sulfate reductase (thioredoxin) activity"/>
    <property type="evidence" value="ECO:0007669"/>
    <property type="project" value="UniProtKB-EC"/>
</dbReference>
<protein>
    <recommendedName>
        <fullName evidence="7 10">Adenosine 5'-phosphosulfate reductase</fullName>
        <shortName evidence="10">APS reductase</shortName>
        <ecNumber evidence="6 10">1.8.4.10</ecNumber>
    </recommendedName>
    <alternativeName>
        <fullName evidence="9 10">5'-adenylylsulfate reductase</fullName>
    </alternativeName>
    <alternativeName>
        <fullName evidence="8 10">Thioredoxin-dependent 5'-adenylylsulfate reductase</fullName>
    </alternativeName>
</protein>
<keyword evidence="10" id="KW-0411">Iron-sulfur</keyword>